<comment type="caution">
    <text evidence="1">The sequence shown here is derived from an EMBL/GenBank/DDBJ whole genome shotgun (WGS) entry which is preliminary data.</text>
</comment>
<accession>A0A5D3FT07</accession>
<dbReference type="Proteomes" id="UP000323505">
    <property type="component" value="Unassembled WGS sequence"/>
</dbReference>
<keyword evidence="2" id="KW-1185">Reference proteome</keyword>
<evidence type="ECO:0000313" key="1">
    <source>
        <dbReference type="EMBL" id="TYK51234.1"/>
    </source>
</evidence>
<dbReference type="RefSeq" id="WP_148759058.1">
    <property type="nucleotide sequence ID" value="NZ_VSRQ01000002.1"/>
</dbReference>
<gene>
    <name evidence="1" type="ORF">FXF68_12505</name>
</gene>
<proteinExistence type="predicted"/>
<dbReference type="InterPro" id="IPR009061">
    <property type="entry name" value="DNA-bd_dom_put_sf"/>
</dbReference>
<reference evidence="1 2" key="1">
    <citation type="submission" date="2019-08" db="EMBL/GenBank/DDBJ databases">
        <title>Actinomadura sp. nov. CYP1-5 isolated from mountain soil.</title>
        <authorList>
            <person name="Songsumanus A."/>
            <person name="Kuncharoen N."/>
            <person name="Kudo T."/>
            <person name="Yuki M."/>
            <person name="Igarashi Y."/>
            <person name="Tanasupawat S."/>
        </authorList>
    </citation>
    <scope>NUCLEOTIDE SEQUENCE [LARGE SCALE GENOMIC DNA]</scope>
    <source>
        <strain evidence="1 2">CYP1-5</strain>
    </source>
</reference>
<sequence length="109" mass="12422">MILVDPINDTTDRISWGWIAVLYGVQTSNWLRTHEASRLTGLSPSTLVRWAERGAISQIAGARRKDNAYLHPELEVIRCVTHKMTERDGPPNLRLVKAHIEDVVYNGFR</sequence>
<evidence type="ECO:0000313" key="2">
    <source>
        <dbReference type="Proteomes" id="UP000323505"/>
    </source>
</evidence>
<name>A0A5D3FT07_9ACTN</name>
<organism evidence="1 2">
    <name type="scientific">Actinomadura decatromicini</name>
    <dbReference type="NCBI Taxonomy" id="2604572"/>
    <lineage>
        <taxon>Bacteria</taxon>
        <taxon>Bacillati</taxon>
        <taxon>Actinomycetota</taxon>
        <taxon>Actinomycetes</taxon>
        <taxon>Streptosporangiales</taxon>
        <taxon>Thermomonosporaceae</taxon>
        <taxon>Actinomadura</taxon>
    </lineage>
</organism>
<protein>
    <submittedName>
        <fullName evidence="1">Uncharacterized protein</fullName>
    </submittedName>
</protein>
<dbReference type="SUPFAM" id="SSF46955">
    <property type="entry name" value="Putative DNA-binding domain"/>
    <property type="match status" value="1"/>
</dbReference>
<dbReference type="EMBL" id="VSRQ01000002">
    <property type="protein sequence ID" value="TYK51234.1"/>
    <property type="molecule type" value="Genomic_DNA"/>
</dbReference>
<dbReference type="AlphaFoldDB" id="A0A5D3FT07"/>